<gene>
    <name evidence="1" type="ORF">DILT_LOCUS2207</name>
</gene>
<dbReference type="AlphaFoldDB" id="A0A3P6S6L5"/>
<proteinExistence type="predicted"/>
<evidence type="ECO:0000313" key="2">
    <source>
        <dbReference type="Proteomes" id="UP000281553"/>
    </source>
</evidence>
<dbReference type="SUPFAM" id="SSF49899">
    <property type="entry name" value="Concanavalin A-like lectins/glucanases"/>
    <property type="match status" value="1"/>
</dbReference>
<dbReference type="Proteomes" id="UP000281553">
    <property type="component" value="Unassembled WGS sequence"/>
</dbReference>
<evidence type="ECO:0008006" key="3">
    <source>
        <dbReference type="Google" id="ProtNLM"/>
    </source>
</evidence>
<sequence length="310" mass="34756">MSFANNIHRSGPAILFKNEFSTAVYPAIPLNNITNVYFEFCVDFFRGRLLYAENASVGTFISVKLTSPALVRLELRLLKEEYENDPQPDYAYIVISAPVQNGSAKAGNCRWHSLDIRLDFFNHILLLVVDGNAAYSSSVRDALGWPTDAFGQMTYFGRLQSSLFTDTSKILHFTASMENAFMGTLRNLFVRSWTIKRGLNYAVSGETKEPVQQSSLMIPSMLLNYAVISPGISNCYLLTRNKYISRTGDQMKKSFTPNFNVLNLLSYFYGCPPGSLCLDREDGPSCGCGVKDPTKQFCSLRTSNLPNVFY</sequence>
<dbReference type="InterPro" id="IPR013320">
    <property type="entry name" value="ConA-like_dom_sf"/>
</dbReference>
<dbReference type="EMBL" id="UYRU01041800">
    <property type="protein sequence ID" value="VDK69966.1"/>
    <property type="molecule type" value="Genomic_DNA"/>
</dbReference>
<accession>A0A3P6S6L5</accession>
<protein>
    <recommendedName>
        <fullName evidence="3">Laminin G domain-containing protein</fullName>
    </recommendedName>
</protein>
<dbReference type="OrthoDB" id="6275838at2759"/>
<organism evidence="1 2">
    <name type="scientific">Dibothriocephalus latus</name>
    <name type="common">Fish tapeworm</name>
    <name type="synonym">Diphyllobothrium latum</name>
    <dbReference type="NCBI Taxonomy" id="60516"/>
    <lineage>
        <taxon>Eukaryota</taxon>
        <taxon>Metazoa</taxon>
        <taxon>Spiralia</taxon>
        <taxon>Lophotrochozoa</taxon>
        <taxon>Platyhelminthes</taxon>
        <taxon>Cestoda</taxon>
        <taxon>Eucestoda</taxon>
        <taxon>Diphyllobothriidea</taxon>
        <taxon>Diphyllobothriidae</taxon>
        <taxon>Dibothriocephalus</taxon>
    </lineage>
</organism>
<dbReference type="Gene3D" id="2.60.120.200">
    <property type="match status" value="1"/>
</dbReference>
<name>A0A3P6S6L5_DIBLA</name>
<evidence type="ECO:0000313" key="1">
    <source>
        <dbReference type="EMBL" id="VDK69966.1"/>
    </source>
</evidence>
<reference evidence="1 2" key="1">
    <citation type="submission" date="2018-11" db="EMBL/GenBank/DDBJ databases">
        <authorList>
            <consortium name="Pathogen Informatics"/>
        </authorList>
    </citation>
    <scope>NUCLEOTIDE SEQUENCE [LARGE SCALE GENOMIC DNA]</scope>
</reference>
<keyword evidence="2" id="KW-1185">Reference proteome</keyword>